<keyword evidence="8" id="KW-0808">Transferase</keyword>
<keyword evidence="8" id="KW-0418">Kinase</keyword>
<evidence type="ECO:0000259" key="6">
    <source>
        <dbReference type="PROSITE" id="PS50109"/>
    </source>
</evidence>
<dbReference type="EC" id="2.7.13.3" evidence="2"/>
<reference evidence="8" key="1">
    <citation type="journal article" date="2021" name="Microb. Physiol.">
        <title>Proteogenomic Insights into the Physiology of Marine, Sulfate-Reducing, Filamentous Desulfonema limicola and Desulfonema magnum.</title>
        <authorList>
            <person name="Schnaars V."/>
            <person name="Wohlbrand L."/>
            <person name="Scheve S."/>
            <person name="Hinrichs C."/>
            <person name="Reinhardt R."/>
            <person name="Rabus R."/>
        </authorList>
    </citation>
    <scope>NUCLEOTIDE SEQUENCE</scope>
    <source>
        <strain evidence="8">5ac10</strain>
    </source>
</reference>
<dbReference type="Gene3D" id="1.10.287.130">
    <property type="match status" value="1"/>
</dbReference>
<dbReference type="SUPFAM" id="SSF52172">
    <property type="entry name" value="CheY-like"/>
    <property type="match status" value="1"/>
</dbReference>
<dbReference type="InterPro" id="IPR004358">
    <property type="entry name" value="Sig_transdc_His_kin-like_C"/>
</dbReference>
<dbReference type="KEGG" id="dli:dnl_39150"/>
<keyword evidence="9" id="KW-1185">Reference proteome</keyword>
<dbReference type="InterPro" id="IPR003661">
    <property type="entry name" value="HisK_dim/P_dom"/>
</dbReference>
<dbReference type="PANTHER" id="PTHR43065:SF50">
    <property type="entry name" value="HISTIDINE KINASE"/>
    <property type="match status" value="1"/>
</dbReference>
<name>A0A975BA71_9BACT</name>
<dbReference type="InterPro" id="IPR036097">
    <property type="entry name" value="HisK_dim/P_sf"/>
</dbReference>
<comment type="catalytic activity">
    <reaction evidence="1">
        <text>ATP + protein L-histidine = ADP + protein N-phospho-L-histidine.</text>
        <dbReference type="EC" id="2.7.13.3"/>
    </reaction>
</comment>
<dbReference type="EMBL" id="CP061799">
    <property type="protein sequence ID" value="QTA81577.1"/>
    <property type="molecule type" value="Genomic_DNA"/>
</dbReference>
<feature type="domain" description="Response regulatory" evidence="7">
    <location>
        <begin position="7"/>
        <end position="123"/>
    </location>
</feature>
<dbReference type="CDD" id="cd00082">
    <property type="entry name" value="HisKA"/>
    <property type="match status" value="1"/>
</dbReference>
<gene>
    <name evidence="8" type="ORF">dnl_39150</name>
</gene>
<evidence type="ECO:0000256" key="5">
    <source>
        <dbReference type="SAM" id="Coils"/>
    </source>
</evidence>
<protein>
    <recommendedName>
        <fullName evidence="2">histidine kinase</fullName>
        <ecNumber evidence="2">2.7.13.3</ecNumber>
    </recommendedName>
</protein>
<keyword evidence="3 4" id="KW-0597">Phosphoprotein</keyword>
<keyword evidence="5" id="KW-0175">Coiled coil</keyword>
<evidence type="ECO:0000256" key="4">
    <source>
        <dbReference type="PROSITE-ProRule" id="PRU00169"/>
    </source>
</evidence>
<dbReference type="GO" id="GO:0000155">
    <property type="term" value="F:phosphorelay sensor kinase activity"/>
    <property type="evidence" value="ECO:0007669"/>
    <property type="project" value="InterPro"/>
</dbReference>
<evidence type="ECO:0000256" key="3">
    <source>
        <dbReference type="ARBA" id="ARBA00022553"/>
    </source>
</evidence>
<dbReference type="RefSeq" id="WP_207687598.1">
    <property type="nucleotide sequence ID" value="NZ_CP061799.1"/>
</dbReference>
<evidence type="ECO:0000256" key="1">
    <source>
        <dbReference type="ARBA" id="ARBA00000085"/>
    </source>
</evidence>
<dbReference type="PRINTS" id="PR00344">
    <property type="entry name" value="BCTRLSENSOR"/>
</dbReference>
<dbReference type="Pfam" id="PF02518">
    <property type="entry name" value="HATPase_c"/>
    <property type="match status" value="1"/>
</dbReference>
<dbReference type="Pfam" id="PF00072">
    <property type="entry name" value="Response_reg"/>
    <property type="match status" value="1"/>
</dbReference>
<sequence length="420" mass="47246">MENKKANILVVDDTLANLELIESMLAEQGYDVRPFPKGKMALKAAFNDPPDLILLDIMMPEMDGYEVCRLLKEDEKLREIPVIFMSALTETIDKVKAFSTGGVDYVTKPVQFEEVFARVKTHLRLRQYQIDIEKKNRELQNTLHELRDAQAKLIQSEKMASLGVLTAGIAHEINNPVNFINASSRALKIKLSPVVTLLEQISREHESQKINDLIHQFKQDRSLKTLINAISELTSNICTGAERSIQIVKGLRTFSRLDEAEKKKAVIHENIDSTLVLLHSQYQNLISIKKEYGDIPDIICYPGKLNQVFLNFLKNAVDAIKSKEKLEQDESISIKTYVFEENNKKYVAVEISDTGTGIPENIMDRLFDPFFTTKDVGKGIGLGLSISLGIIESHGGKIDVKNKPGKGACFTMYIPCESSD</sequence>
<dbReference type="InterPro" id="IPR001789">
    <property type="entry name" value="Sig_transdc_resp-reg_receiver"/>
</dbReference>
<dbReference type="PROSITE" id="PS50109">
    <property type="entry name" value="HIS_KIN"/>
    <property type="match status" value="1"/>
</dbReference>
<dbReference type="Gene3D" id="3.40.50.2300">
    <property type="match status" value="1"/>
</dbReference>
<dbReference type="Proteomes" id="UP000663720">
    <property type="component" value="Chromosome"/>
</dbReference>
<dbReference type="InterPro" id="IPR003594">
    <property type="entry name" value="HATPase_dom"/>
</dbReference>
<evidence type="ECO:0000259" key="7">
    <source>
        <dbReference type="PROSITE" id="PS50110"/>
    </source>
</evidence>
<dbReference type="SMART" id="SM00387">
    <property type="entry name" value="HATPase_c"/>
    <property type="match status" value="1"/>
</dbReference>
<dbReference type="SMART" id="SM00388">
    <property type="entry name" value="HisKA"/>
    <property type="match status" value="1"/>
</dbReference>
<dbReference type="SUPFAM" id="SSF47384">
    <property type="entry name" value="Homodimeric domain of signal transducing histidine kinase"/>
    <property type="match status" value="1"/>
</dbReference>
<dbReference type="SMART" id="SM00448">
    <property type="entry name" value="REC"/>
    <property type="match status" value="1"/>
</dbReference>
<feature type="coiled-coil region" evidence="5">
    <location>
        <begin position="125"/>
        <end position="159"/>
    </location>
</feature>
<dbReference type="InterPro" id="IPR011006">
    <property type="entry name" value="CheY-like_superfamily"/>
</dbReference>
<feature type="domain" description="Histidine kinase" evidence="6">
    <location>
        <begin position="168"/>
        <end position="418"/>
    </location>
</feature>
<feature type="modified residue" description="4-aspartylphosphate" evidence="4">
    <location>
        <position position="56"/>
    </location>
</feature>
<proteinExistence type="predicted"/>
<dbReference type="Gene3D" id="3.30.565.10">
    <property type="entry name" value="Histidine kinase-like ATPase, C-terminal domain"/>
    <property type="match status" value="1"/>
</dbReference>
<evidence type="ECO:0000313" key="9">
    <source>
        <dbReference type="Proteomes" id="UP000663720"/>
    </source>
</evidence>
<dbReference type="InterPro" id="IPR036890">
    <property type="entry name" value="HATPase_C_sf"/>
</dbReference>
<dbReference type="SUPFAM" id="SSF55874">
    <property type="entry name" value="ATPase domain of HSP90 chaperone/DNA topoisomerase II/histidine kinase"/>
    <property type="match status" value="1"/>
</dbReference>
<evidence type="ECO:0000313" key="8">
    <source>
        <dbReference type="EMBL" id="QTA81577.1"/>
    </source>
</evidence>
<dbReference type="PROSITE" id="PS50110">
    <property type="entry name" value="RESPONSE_REGULATORY"/>
    <property type="match status" value="1"/>
</dbReference>
<dbReference type="PANTHER" id="PTHR43065">
    <property type="entry name" value="SENSOR HISTIDINE KINASE"/>
    <property type="match status" value="1"/>
</dbReference>
<accession>A0A975BA71</accession>
<dbReference type="InterPro" id="IPR005467">
    <property type="entry name" value="His_kinase_dom"/>
</dbReference>
<dbReference type="CDD" id="cd19920">
    <property type="entry name" value="REC_PA4781-like"/>
    <property type="match status" value="1"/>
</dbReference>
<organism evidence="8 9">
    <name type="scientific">Desulfonema limicola</name>
    <dbReference type="NCBI Taxonomy" id="45656"/>
    <lineage>
        <taxon>Bacteria</taxon>
        <taxon>Pseudomonadati</taxon>
        <taxon>Thermodesulfobacteriota</taxon>
        <taxon>Desulfobacteria</taxon>
        <taxon>Desulfobacterales</taxon>
        <taxon>Desulfococcaceae</taxon>
        <taxon>Desulfonema</taxon>
    </lineage>
</organism>
<dbReference type="AlphaFoldDB" id="A0A975BA71"/>
<evidence type="ECO:0000256" key="2">
    <source>
        <dbReference type="ARBA" id="ARBA00012438"/>
    </source>
</evidence>